<reference evidence="2 3" key="1">
    <citation type="submission" date="2016-09" db="EMBL/GenBank/DDBJ databases">
        <title>Couchioplanes caeruleus draft genome sequence.</title>
        <authorList>
            <person name="Sheehan J."/>
            <person name="Caffrey P."/>
        </authorList>
    </citation>
    <scope>NUCLEOTIDE SEQUENCE [LARGE SCALE GENOMIC DNA]</scope>
    <source>
        <strain evidence="2 3">DSM 43634</strain>
    </source>
</reference>
<dbReference type="Gene3D" id="2.60.120.10">
    <property type="entry name" value="Jelly Rolls"/>
    <property type="match status" value="1"/>
</dbReference>
<dbReference type="EMBL" id="MEIA01000110">
    <property type="protein sequence ID" value="OJF14162.1"/>
    <property type="molecule type" value="Genomic_DNA"/>
</dbReference>
<accession>A0A1K0GAA0</accession>
<dbReference type="RefSeq" id="WP_071805094.1">
    <property type="nucleotide sequence ID" value="NZ_MEIA01000110.1"/>
</dbReference>
<dbReference type="InterPro" id="IPR014710">
    <property type="entry name" value="RmlC-like_jellyroll"/>
</dbReference>
<dbReference type="AlphaFoldDB" id="A0A1K0GAA0"/>
<feature type="domain" description="Cupin type-2" evidence="1">
    <location>
        <begin position="36"/>
        <end position="103"/>
    </location>
</feature>
<protein>
    <recommendedName>
        <fullName evidence="1">Cupin type-2 domain-containing protein</fullName>
    </recommendedName>
</protein>
<dbReference type="Proteomes" id="UP000182486">
    <property type="component" value="Unassembled WGS sequence"/>
</dbReference>
<evidence type="ECO:0000313" key="2">
    <source>
        <dbReference type="EMBL" id="OJF14162.1"/>
    </source>
</evidence>
<evidence type="ECO:0000259" key="1">
    <source>
        <dbReference type="Pfam" id="PF07883"/>
    </source>
</evidence>
<evidence type="ECO:0000313" key="3">
    <source>
        <dbReference type="Proteomes" id="UP000182486"/>
    </source>
</evidence>
<organism evidence="2 3">
    <name type="scientific">Couchioplanes caeruleus subsp. caeruleus</name>
    <dbReference type="NCBI Taxonomy" id="56427"/>
    <lineage>
        <taxon>Bacteria</taxon>
        <taxon>Bacillati</taxon>
        <taxon>Actinomycetota</taxon>
        <taxon>Actinomycetes</taxon>
        <taxon>Micromonosporales</taxon>
        <taxon>Micromonosporaceae</taxon>
        <taxon>Couchioplanes</taxon>
    </lineage>
</organism>
<sequence length="124" mass="12976">MHVIRTAQAPRFEVPGVEFTALAAPSRGSAEICTWRITVAPGLRSPEAHTLDQDEIFMVVAGTIRLSPDTETLHPGDAAVVPAGEPIQLDNPGDAPAEAYVVVRAGFVPRGADGTPAGTPPWAQ</sequence>
<dbReference type="InterPro" id="IPR011051">
    <property type="entry name" value="RmlC_Cupin_sf"/>
</dbReference>
<keyword evidence="3" id="KW-1185">Reference proteome</keyword>
<comment type="caution">
    <text evidence="2">The sequence shown here is derived from an EMBL/GenBank/DDBJ whole genome shotgun (WGS) entry which is preliminary data.</text>
</comment>
<name>A0A1K0GAA0_9ACTN</name>
<dbReference type="CDD" id="cd02209">
    <property type="entry name" value="cupin_XRE_C"/>
    <property type="match status" value="1"/>
</dbReference>
<gene>
    <name evidence="2" type="ORF">BG844_11255</name>
</gene>
<dbReference type="InterPro" id="IPR013096">
    <property type="entry name" value="Cupin_2"/>
</dbReference>
<dbReference type="SUPFAM" id="SSF51182">
    <property type="entry name" value="RmlC-like cupins"/>
    <property type="match status" value="1"/>
</dbReference>
<proteinExistence type="predicted"/>
<dbReference type="Pfam" id="PF07883">
    <property type="entry name" value="Cupin_2"/>
    <property type="match status" value="1"/>
</dbReference>